<proteinExistence type="predicted"/>
<reference evidence="1 3" key="2">
    <citation type="journal article" date="2014" name="BMC Genomics">
        <title>An improved genome release (version Mt4.0) for the model legume Medicago truncatula.</title>
        <authorList>
            <person name="Tang H."/>
            <person name="Krishnakumar V."/>
            <person name="Bidwell S."/>
            <person name="Rosen B."/>
            <person name="Chan A."/>
            <person name="Zhou S."/>
            <person name="Gentzbittel L."/>
            <person name="Childs K.L."/>
            <person name="Yandell M."/>
            <person name="Gundlach H."/>
            <person name="Mayer K.F."/>
            <person name="Schwartz D.C."/>
            <person name="Town C.D."/>
        </authorList>
    </citation>
    <scope>GENOME REANNOTATION</scope>
    <source>
        <strain evidence="2 3">cv. Jemalong A17</strain>
    </source>
</reference>
<evidence type="ECO:0000313" key="1">
    <source>
        <dbReference type="EMBL" id="AES73060.1"/>
    </source>
</evidence>
<organism evidence="1 3">
    <name type="scientific">Medicago truncatula</name>
    <name type="common">Barrel medic</name>
    <name type="synonym">Medicago tribuloides</name>
    <dbReference type="NCBI Taxonomy" id="3880"/>
    <lineage>
        <taxon>Eukaryota</taxon>
        <taxon>Viridiplantae</taxon>
        <taxon>Streptophyta</taxon>
        <taxon>Embryophyta</taxon>
        <taxon>Tracheophyta</taxon>
        <taxon>Spermatophyta</taxon>
        <taxon>Magnoliopsida</taxon>
        <taxon>eudicotyledons</taxon>
        <taxon>Gunneridae</taxon>
        <taxon>Pentapetalae</taxon>
        <taxon>rosids</taxon>
        <taxon>fabids</taxon>
        <taxon>Fabales</taxon>
        <taxon>Fabaceae</taxon>
        <taxon>Papilionoideae</taxon>
        <taxon>50 kb inversion clade</taxon>
        <taxon>NPAAA clade</taxon>
        <taxon>Hologalegina</taxon>
        <taxon>IRL clade</taxon>
        <taxon>Trifolieae</taxon>
        <taxon>Medicago</taxon>
    </lineage>
</organism>
<evidence type="ECO:0000313" key="2">
    <source>
        <dbReference type="EnsemblPlants" id="AES73060"/>
    </source>
</evidence>
<dbReference type="HOGENOM" id="CLU_2834964_0_0_1"/>
<dbReference type="AlphaFoldDB" id="G7J3W5"/>
<dbReference type="PaxDb" id="3880-AES73060"/>
<gene>
    <name evidence="1" type="ordered locus">MTR_3g099230</name>
</gene>
<reference evidence="1 3" key="1">
    <citation type="journal article" date="2011" name="Nature">
        <title>The Medicago genome provides insight into the evolution of rhizobial symbioses.</title>
        <authorList>
            <person name="Young N.D."/>
            <person name="Debelle F."/>
            <person name="Oldroyd G.E."/>
            <person name="Geurts R."/>
            <person name="Cannon S.B."/>
            <person name="Udvardi M.K."/>
            <person name="Benedito V.A."/>
            <person name="Mayer K.F."/>
            <person name="Gouzy J."/>
            <person name="Schoof H."/>
            <person name="Van de Peer Y."/>
            <person name="Proost S."/>
            <person name="Cook D.R."/>
            <person name="Meyers B.C."/>
            <person name="Spannagl M."/>
            <person name="Cheung F."/>
            <person name="De Mita S."/>
            <person name="Krishnakumar V."/>
            <person name="Gundlach H."/>
            <person name="Zhou S."/>
            <person name="Mudge J."/>
            <person name="Bharti A.K."/>
            <person name="Murray J.D."/>
            <person name="Naoumkina M.A."/>
            <person name="Rosen B."/>
            <person name="Silverstein K.A."/>
            <person name="Tang H."/>
            <person name="Rombauts S."/>
            <person name="Zhao P.X."/>
            <person name="Zhou P."/>
            <person name="Barbe V."/>
            <person name="Bardou P."/>
            <person name="Bechner M."/>
            <person name="Bellec A."/>
            <person name="Berger A."/>
            <person name="Berges H."/>
            <person name="Bidwell S."/>
            <person name="Bisseling T."/>
            <person name="Choisne N."/>
            <person name="Couloux A."/>
            <person name="Denny R."/>
            <person name="Deshpande S."/>
            <person name="Dai X."/>
            <person name="Doyle J.J."/>
            <person name="Dudez A.M."/>
            <person name="Farmer A.D."/>
            <person name="Fouteau S."/>
            <person name="Franken C."/>
            <person name="Gibelin C."/>
            <person name="Gish J."/>
            <person name="Goldstein S."/>
            <person name="Gonzalez A.J."/>
            <person name="Green P.J."/>
            <person name="Hallab A."/>
            <person name="Hartog M."/>
            <person name="Hua A."/>
            <person name="Humphray S.J."/>
            <person name="Jeong D.H."/>
            <person name="Jing Y."/>
            <person name="Jocker A."/>
            <person name="Kenton S.M."/>
            <person name="Kim D.J."/>
            <person name="Klee K."/>
            <person name="Lai H."/>
            <person name="Lang C."/>
            <person name="Lin S."/>
            <person name="Macmil S.L."/>
            <person name="Magdelenat G."/>
            <person name="Matthews L."/>
            <person name="McCorrison J."/>
            <person name="Monaghan E.L."/>
            <person name="Mun J.H."/>
            <person name="Najar F.Z."/>
            <person name="Nicholson C."/>
            <person name="Noirot C."/>
            <person name="O'Bleness M."/>
            <person name="Paule C.R."/>
            <person name="Poulain J."/>
            <person name="Prion F."/>
            <person name="Qin B."/>
            <person name="Qu C."/>
            <person name="Retzel E.F."/>
            <person name="Riddle C."/>
            <person name="Sallet E."/>
            <person name="Samain S."/>
            <person name="Samson N."/>
            <person name="Sanders I."/>
            <person name="Saurat O."/>
            <person name="Scarpelli C."/>
            <person name="Schiex T."/>
            <person name="Segurens B."/>
            <person name="Severin A.J."/>
            <person name="Sherrier D.J."/>
            <person name="Shi R."/>
            <person name="Sims S."/>
            <person name="Singer S.R."/>
            <person name="Sinharoy S."/>
            <person name="Sterck L."/>
            <person name="Viollet A."/>
            <person name="Wang B.B."/>
            <person name="Wang K."/>
            <person name="Wang M."/>
            <person name="Wang X."/>
            <person name="Warfsmann J."/>
            <person name="Weissenbach J."/>
            <person name="White D.D."/>
            <person name="White J.D."/>
            <person name="Wiley G.B."/>
            <person name="Wincker P."/>
            <person name="Xing Y."/>
            <person name="Yang L."/>
            <person name="Yao Z."/>
            <person name="Ying F."/>
            <person name="Zhai J."/>
            <person name="Zhou L."/>
            <person name="Zuber A."/>
            <person name="Denarie J."/>
            <person name="Dixon R.A."/>
            <person name="May G.D."/>
            <person name="Schwartz D.C."/>
            <person name="Rogers J."/>
            <person name="Quetier F."/>
            <person name="Town C.D."/>
            <person name="Roe B.A."/>
        </authorList>
    </citation>
    <scope>NUCLEOTIDE SEQUENCE [LARGE SCALE GENOMIC DNA]</scope>
    <source>
        <strain evidence="1">A17</strain>
        <strain evidence="2 3">cv. Jemalong A17</strain>
    </source>
</reference>
<dbReference type="Proteomes" id="UP000002051">
    <property type="component" value="Chromosome 3"/>
</dbReference>
<reference evidence="2" key="3">
    <citation type="submission" date="2015-04" db="UniProtKB">
        <authorList>
            <consortium name="EnsemblPlants"/>
        </authorList>
    </citation>
    <scope>IDENTIFICATION</scope>
    <source>
        <strain evidence="2">cv. Jemalong A17</strain>
    </source>
</reference>
<accession>G7J3W5</accession>
<dbReference type="EMBL" id="CM001219">
    <property type="protein sequence ID" value="AES73060.1"/>
    <property type="molecule type" value="Genomic_DNA"/>
</dbReference>
<dbReference type="EnsemblPlants" id="AES73060">
    <property type="protein sequence ID" value="AES73060"/>
    <property type="gene ID" value="MTR_3g099230"/>
</dbReference>
<protein>
    <submittedName>
        <fullName evidence="1 2">Uncharacterized protein</fullName>
    </submittedName>
</protein>
<evidence type="ECO:0000313" key="3">
    <source>
        <dbReference type="Proteomes" id="UP000002051"/>
    </source>
</evidence>
<sequence>MVTPTKGNALMIELRRRKKERGGRQRPRKTIRETIMKDFEINDLEPNNMVYDRTLWHNLIHVAGPT</sequence>
<keyword evidence="3" id="KW-1185">Reference proteome</keyword>
<name>G7J3W5_MEDTR</name>